<dbReference type="RefSeq" id="WP_065409127.1">
    <property type="nucleotide sequence ID" value="NZ_MAYT01000001.1"/>
</dbReference>
<dbReference type="Pfam" id="PF09548">
    <property type="entry name" value="Spore_III_AB"/>
    <property type="match status" value="1"/>
</dbReference>
<evidence type="ECO:0000313" key="1">
    <source>
        <dbReference type="EMBL" id="OCA92637.1"/>
    </source>
</evidence>
<name>A0A1B9B978_9BACI</name>
<protein>
    <submittedName>
        <fullName evidence="1">Stage III sporulation protein SpoAB</fullName>
    </submittedName>
</protein>
<sequence>MKWIGALLILFSSFCIGMEQSKKLGDRPKQIRFIRSALQTLEAEIVYGFTPLHESARKLSERLPPPINELFALFSELLTSTELDAKEAWKKSLAAIWPKTALMESERAILLEFGETVGKHDRKTEQKQILVTLKHLERQEEEAYEKQKRYGKMLRSLSVMGGLLIVLLLF</sequence>
<gene>
    <name evidence="1" type="ORF">A8F95_02800</name>
</gene>
<organism evidence="1 2">
    <name type="scientific">Pseudobacillus wudalianchiensis</name>
    <dbReference type="NCBI Taxonomy" id="1743143"/>
    <lineage>
        <taxon>Bacteria</taxon>
        <taxon>Bacillati</taxon>
        <taxon>Bacillota</taxon>
        <taxon>Bacilli</taxon>
        <taxon>Bacillales</taxon>
        <taxon>Bacillaceae</taxon>
        <taxon>Pseudobacillus</taxon>
    </lineage>
</organism>
<proteinExistence type="predicted"/>
<comment type="caution">
    <text evidence="1">The sequence shown here is derived from an EMBL/GenBank/DDBJ whole genome shotgun (WGS) entry which is preliminary data.</text>
</comment>
<accession>A0A1B9B978</accession>
<keyword evidence="2" id="KW-1185">Reference proteome</keyword>
<dbReference type="NCBIfam" id="TIGR02833">
    <property type="entry name" value="spore_III_AB"/>
    <property type="match status" value="1"/>
</dbReference>
<reference evidence="2" key="1">
    <citation type="submission" date="2016-05" db="EMBL/GenBank/DDBJ databases">
        <authorList>
            <person name="Liu B."/>
            <person name="Wang J."/>
            <person name="Zhu Y."/>
            <person name="Liu G."/>
            <person name="Chen Q."/>
            <person name="Chen Z."/>
            <person name="Lan J."/>
            <person name="Che J."/>
            <person name="Ge C."/>
            <person name="Shi H."/>
            <person name="Pan Z."/>
            <person name="Liu X."/>
        </authorList>
    </citation>
    <scope>NUCLEOTIDE SEQUENCE [LARGE SCALE GENOMIC DNA]</scope>
    <source>
        <strain evidence="2">FJAT-27215</strain>
    </source>
</reference>
<dbReference type="AlphaFoldDB" id="A0A1B9B978"/>
<dbReference type="EMBL" id="MAYT01000001">
    <property type="protein sequence ID" value="OCA92637.1"/>
    <property type="molecule type" value="Genomic_DNA"/>
</dbReference>
<dbReference type="InterPro" id="IPR014198">
    <property type="entry name" value="Spore_III_AB"/>
</dbReference>
<evidence type="ECO:0000313" key="2">
    <source>
        <dbReference type="Proteomes" id="UP000092578"/>
    </source>
</evidence>
<dbReference type="PIRSF" id="PIRSF021435">
    <property type="entry name" value="SpoIIIAB"/>
    <property type="match status" value="1"/>
</dbReference>
<dbReference type="Proteomes" id="UP000092578">
    <property type="component" value="Unassembled WGS sequence"/>
</dbReference>